<dbReference type="SUPFAM" id="SSF55753">
    <property type="entry name" value="Actin depolymerizing proteins"/>
    <property type="match status" value="1"/>
</dbReference>
<evidence type="ECO:0000256" key="1">
    <source>
        <dbReference type="ARBA" id="ARBA00006844"/>
    </source>
</evidence>
<keyword evidence="5" id="KW-1185">Reference proteome</keyword>
<dbReference type="InterPro" id="IPR029006">
    <property type="entry name" value="ADF-H/Gelsolin-like_dom_sf"/>
</dbReference>
<dbReference type="InterPro" id="IPR017904">
    <property type="entry name" value="ADF/Cofilin"/>
</dbReference>
<dbReference type="PROSITE" id="PS51263">
    <property type="entry name" value="ADF_H"/>
    <property type="match status" value="1"/>
</dbReference>
<comment type="similarity">
    <text evidence="1">Belongs to the actin-binding proteins ADF family.</text>
</comment>
<evidence type="ECO:0000259" key="3">
    <source>
        <dbReference type="PROSITE" id="PS51263"/>
    </source>
</evidence>
<dbReference type="Gene3D" id="3.40.20.10">
    <property type="entry name" value="Severin"/>
    <property type="match status" value="1"/>
</dbReference>
<evidence type="ECO:0000256" key="2">
    <source>
        <dbReference type="ARBA" id="ARBA00023203"/>
    </source>
</evidence>
<accession>A0ABN8M7I8</accession>
<reference evidence="4 5" key="1">
    <citation type="submission" date="2022-05" db="EMBL/GenBank/DDBJ databases">
        <authorList>
            <consortium name="Genoscope - CEA"/>
            <person name="William W."/>
        </authorList>
    </citation>
    <scope>NUCLEOTIDE SEQUENCE [LARGE SCALE GENOMIC DNA]</scope>
</reference>
<dbReference type="InterPro" id="IPR002108">
    <property type="entry name" value="ADF-H"/>
</dbReference>
<organism evidence="4 5">
    <name type="scientific">Porites evermanni</name>
    <dbReference type="NCBI Taxonomy" id="104178"/>
    <lineage>
        <taxon>Eukaryota</taxon>
        <taxon>Metazoa</taxon>
        <taxon>Cnidaria</taxon>
        <taxon>Anthozoa</taxon>
        <taxon>Hexacorallia</taxon>
        <taxon>Scleractinia</taxon>
        <taxon>Fungiina</taxon>
        <taxon>Poritidae</taxon>
        <taxon>Porites</taxon>
    </lineage>
</organism>
<keyword evidence="2" id="KW-0009">Actin-binding</keyword>
<feature type="domain" description="ADF-H" evidence="3">
    <location>
        <begin position="41"/>
        <end position="187"/>
    </location>
</feature>
<sequence length="187" mass="21095">MGSALVPIEGLFLLPNSIQAQIIVKGICRNETATIEASMSGIQISDEVVDYYSTDFKKQKKVVYFRCALNPGGTQIVLKDSVEDRDAVGVYQEKTPEESKRRFEAMKDKLTVDDPCFIVFDFWFRKGERVENKMGVISWISDECPVKKRMVYGSVKDALTRKLDGTKSIQANDKGDLEFDSVVSVFK</sequence>
<dbReference type="EMBL" id="CALNXI010000360">
    <property type="protein sequence ID" value="CAH3025580.1"/>
    <property type="molecule type" value="Genomic_DNA"/>
</dbReference>
<gene>
    <name evidence="4" type="ORF">PEVE_00026562</name>
</gene>
<proteinExistence type="inferred from homology"/>
<protein>
    <recommendedName>
        <fullName evidence="3">ADF-H domain-containing protein</fullName>
    </recommendedName>
</protein>
<dbReference type="Proteomes" id="UP001159427">
    <property type="component" value="Unassembled WGS sequence"/>
</dbReference>
<evidence type="ECO:0000313" key="4">
    <source>
        <dbReference type="EMBL" id="CAH3025580.1"/>
    </source>
</evidence>
<dbReference type="Pfam" id="PF00241">
    <property type="entry name" value="Cofilin_ADF"/>
    <property type="match status" value="1"/>
</dbReference>
<dbReference type="PANTHER" id="PTHR11913">
    <property type="entry name" value="COFILIN-RELATED"/>
    <property type="match status" value="1"/>
</dbReference>
<name>A0ABN8M7I8_9CNID</name>
<dbReference type="SMART" id="SM00102">
    <property type="entry name" value="ADF"/>
    <property type="match status" value="1"/>
</dbReference>
<evidence type="ECO:0000313" key="5">
    <source>
        <dbReference type="Proteomes" id="UP001159427"/>
    </source>
</evidence>
<comment type="caution">
    <text evidence="4">The sequence shown here is derived from an EMBL/GenBank/DDBJ whole genome shotgun (WGS) entry which is preliminary data.</text>
</comment>